<accession>A0A3T1CLD8</accession>
<proteinExistence type="predicted"/>
<evidence type="ECO:0000259" key="4">
    <source>
        <dbReference type="PROSITE" id="PS51755"/>
    </source>
</evidence>
<dbReference type="CDD" id="cd00383">
    <property type="entry name" value="trans_reg_C"/>
    <property type="match status" value="1"/>
</dbReference>
<protein>
    <recommendedName>
        <fullName evidence="4">OmpR/PhoB-type domain-containing protein</fullName>
    </recommendedName>
</protein>
<dbReference type="AlphaFoldDB" id="A0A3T1CLD8"/>
<feature type="domain" description="OmpR/PhoB-type" evidence="4">
    <location>
        <begin position="112"/>
        <end position="210"/>
    </location>
</feature>
<dbReference type="PROSITE" id="PS51755">
    <property type="entry name" value="OMPR_PHOB"/>
    <property type="match status" value="1"/>
</dbReference>
<organism evidence="5 6">
    <name type="scientific">Qipengyuania flava</name>
    <dbReference type="NCBI Taxonomy" id="192812"/>
    <lineage>
        <taxon>Bacteria</taxon>
        <taxon>Pseudomonadati</taxon>
        <taxon>Pseudomonadota</taxon>
        <taxon>Alphaproteobacteria</taxon>
        <taxon>Sphingomonadales</taxon>
        <taxon>Erythrobacteraceae</taxon>
        <taxon>Qipengyuania</taxon>
    </lineage>
</organism>
<dbReference type="Pfam" id="PF00486">
    <property type="entry name" value="Trans_reg_C"/>
    <property type="match status" value="1"/>
</dbReference>
<keyword evidence="1 2" id="KW-0238">DNA-binding</keyword>
<dbReference type="InterPro" id="IPR016032">
    <property type="entry name" value="Sig_transdc_resp-reg_C-effctor"/>
</dbReference>
<dbReference type="InterPro" id="IPR036388">
    <property type="entry name" value="WH-like_DNA-bd_sf"/>
</dbReference>
<evidence type="ECO:0000256" key="1">
    <source>
        <dbReference type="ARBA" id="ARBA00023125"/>
    </source>
</evidence>
<dbReference type="SUPFAM" id="SSF46894">
    <property type="entry name" value="C-terminal effector domain of the bipartite response regulators"/>
    <property type="match status" value="1"/>
</dbReference>
<dbReference type="RefSeq" id="WP_232036705.1">
    <property type="nucleotide sequence ID" value="NZ_AP019389.1"/>
</dbReference>
<dbReference type="InterPro" id="IPR001867">
    <property type="entry name" value="OmpR/PhoB-type_DNA-bd"/>
</dbReference>
<sequence>MHGPVFQWLSTSPHIPIRWDLRLADWSMQHVVDERATAGKLPVVLDWRGNSRLPRWQGVSTPARVVAVGVDDPRERTFLLARGLGDAIGSRVTHVELEARLTRIGNRARALPRELHAGPVTLDLFQRDGRAGGRWLGLHPREFALLWRLAETPGARVTRAQLLRDVWRLERAPETNSLAVHVSRLRAKLHAARCGWLVRTEAQGSYCLAIPAQRQGHDAPPTTGLVGHDAYQGRKSAFPGETST</sequence>
<dbReference type="Proteomes" id="UP000290057">
    <property type="component" value="Chromosome"/>
</dbReference>
<evidence type="ECO:0000256" key="3">
    <source>
        <dbReference type="SAM" id="MobiDB-lite"/>
    </source>
</evidence>
<dbReference type="SMART" id="SM00862">
    <property type="entry name" value="Trans_reg_C"/>
    <property type="match status" value="1"/>
</dbReference>
<dbReference type="GO" id="GO:0000160">
    <property type="term" value="P:phosphorelay signal transduction system"/>
    <property type="evidence" value="ECO:0007669"/>
    <property type="project" value="InterPro"/>
</dbReference>
<dbReference type="GO" id="GO:0006355">
    <property type="term" value="P:regulation of DNA-templated transcription"/>
    <property type="evidence" value="ECO:0007669"/>
    <property type="project" value="InterPro"/>
</dbReference>
<keyword evidence="6" id="KW-1185">Reference proteome</keyword>
<evidence type="ECO:0000256" key="2">
    <source>
        <dbReference type="PROSITE-ProRule" id="PRU01091"/>
    </source>
</evidence>
<feature type="region of interest" description="Disordered" evidence="3">
    <location>
        <begin position="218"/>
        <end position="244"/>
    </location>
</feature>
<reference evidence="5 6" key="1">
    <citation type="submission" date="2019-01" db="EMBL/GenBank/DDBJ databases">
        <title>Complete genome sequence of Erythrobacter flavus KJ5.</title>
        <authorList>
            <person name="Kanesaki Y."/>
            <person name="Brotosudarmo T."/>
            <person name="Moriuchi R."/>
            <person name="Awai K."/>
        </authorList>
    </citation>
    <scope>NUCLEOTIDE SEQUENCE [LARGE SCALE GENOMIC DNA]</scope>
    <source>
        <strain evidence="5 6">KJ5</strain>
    </source>
</reference>
<name>A0A3T1CLD8_9SPHN</name>
<feature type="DNA-binding region" description="OmpR/PhoB-type" evidence="2">
    <location>
        <begin position="112"/>
        <end position="210"/>
    </location>
</feature>
<evidence type="ECO:0000313" key="5">
    <source>
        <dbReference type="EMBL" id="BBI21806.1"/>
    </source>
</evidence>
<gene>
    <name evidence="5" type="ORF">EKJ_26530</name>
</gene>
<dbReference type="GO" id="GO:0003677">
    <property type="term" value="F:DNA binding"/>
    <property type="evidence" value="ECO:0007669"/>
    <property type="project" value="UniProtKB-UniRule"/>
</dbReference>
<evidence type="ECO:0000313" key="6">
    <source>
        <dbReference type="Proteomes" id="UP000290057"/>
    </source>
</evidence>
<dbReference type="Gene3D" id="1.10.10.10">
    <property type="entry name" value="Winged helix-like DNA-binding domain superfamily/Winged helix DNA-binding domain"/>
    <property type="match status" value="1"/>
</dbReference>
<dbReference type="EMBL" id="AP019389">
    <property type="protein sequence ID" value="BBI21806.1"/>
    <property type="molecule type" value="Genomic_DNA"/>
</dbReference>